<comment type="caution">
    <text evidence="24">The sequence shown here is derived from an EMBL/GenBank/DDBJ whole genome shotgun (WGS) entry which is preliminary data.</text>
</comment>
<dbReference type="SUPFAM" id="SSF52440">
    <property type="entry name" value="PreATP-grasp domain"/>
    <property type="match status" value="2"/>
</dbReference>
<dbReference type="FunFam" id="3.40.50.1380:FF:000005">
    <property type="entry name" value="CAD protein-like isoform X1"/>
    <property type="match status" value="1"/>
</dbReference>
<comment type="pathway">
    <text evidence="2">Pyrimidine metabolism; UMP biosynthesis via de novo pathway; (S)-dihydroorotate from bicarbonate: step 1/3.</text>
</comment>
<dbReference type="CDD" id="cd01744">
    <property type="entry name" value="GATase1_CPSase"/>
    <property type="match status" value="1"/>
</dbReference>
<comment type="cofactor">
    <cofactor evidence="1">
        <name>Zn(2+)</name>
        <dbReference type="ChEBI" id="CHEBI:29105"/>
    </cofactor>
</comment>
<dbReference type="GO" id="GO:0019240">
    <property type="term" value="P:citrulline biosynthetic process"/>
    <property type="evidence" value="ECO:0007669"/>
    <property type="project" value="TreeGrafter"/>
</dbReference>
<dbReference type="Gene3D" id="3.50.30.20">
    <property type="entry name" value="Carbamoyl-phosphate synthase small subunit, N-terminal domain"/>
    <property type="match status" value="1"/>
</dbReference>
<dbReference type="InterPro" id="IPR058047">
    <property type="entry name" value="CPSase_preATP-grasp"/>
</dbReference>
<comment type="pathway">
    <text evidence="3">Pyrimidine metabolism; UMP biosynthesis via de novo pathway; (S)-dihydroorotate from bicarbonate: step 2/3.</text>
</comment>
<comment type="similarity">
    <text evidence="16">In the 2nd section; belongs to the CarB family.</text>
</comment>
<keyword evidence="9" id="KW-0378">Hydrolase</keyword>
<dbReference type="InterPro" id="IPR005480">
    <property type="entry name" value="CPSase_lsu_oligo"/>
</dbReference>
<evidence type="ECO:0000256" key="6">
    <source>
        <dbReference type="ARBA" id="ARBA00022679"/>
    </source>
</evidence>
<dbReference type="GO" id="GO:0006207">
    <property type="term" value="P:'de novo' pyrimidine nucleobase biosynthetic process"/>
    <property type="evidence" value="ECO:0007669"/>
    <property type="project" value="InterPro"/>
</dbReference>
<dbReference type="Gene3D" id="3.40.50.880">
    <property type="match status" value="1"/>
</dbReference>
<proteinExistence type="inferred from homology"/>
<dbReference type="PROSITE" id="PS00866">
    <property type="entry name" value="CPSASE_1"/>
    <property type="match status" value="2"/>
</dbReference>
<dbReference type="FunFam" id="3.20.20.140:FF:000036">
    <property type="entry name" value="Carbamoyl-phosphate synthase large chain"/>
    <property type="match status" value="1"/>
</dbReference>
<dbReference type="Gene3D" id="1.10.1030.10">
    <property type="entry name" value="Carbamoyl-phosphate synthetase, large subunit oligomerisation domain"/>
    <property type="match status" value="1"/>
</dbReference>
<dbReference type="InterPro" id="IPR005479">
    <property type="entry name" value="CPAse_ATP-bd"/>
</dbReference>
<evidence type="ECO:0000256" key="1">
    <source>
        <dbReference type="ARBA" id="ARBA00001947"/>
    </source>
</evidence>
<dbReference type="InterPro" id="IPR005483">
    <property type="entry name" value="CPSase_dom"/>
</dbReference>
<evidence type="ECO:0000256" key="4">
    <source>
        <dbReference type="ARBA" id="ARBA00022553"/>
    </source>
</evidence>
<dbReference type="InterPro" id="IPR036914">
    <property type="entry name" value="MGS-like_dom_sf"/>
</dbReference>
<evidence type="ECO:0000256" key="14">
    <source>
        <dbReference type="ARBA" id="ARBA00043979"/>
    </source>
</evidence>
<dbReference type="SUPFAM" id="SSF52021">
    <property type="entry name" value="Carbamoyl phosphate synthetase, small subunit N-terminal domain"/>
    <property type="match status" value="1"/>
</dbReference>
<dbReference type="FunFam" id="3.40.50.20:FF:000011">
    <property type="entry name" value="CAD protein-like isoform X1"/>
    <property type="match status" value="1"/>
</dbReference>
<dbReference type="FunFam" id="3.50.30.20:FF:000002">
    <property type="entry name" value="Carbamoyl-phosphate synthase 1, mitochondrial"/>
    <property type="match status" value="1"/>
</dbReference>
<evidence type="ECO:0000256" key="3">
    <source>
        <dbReference type="ARBA" id="ARBA00004852"/>
    </source>
</evidence>
<dbReference type="Pfam" id="PF00988">
    <property type="entry name" value="CPSase_sm_chain"/>
    <property type="match status" value="1"/>
</dbReference>
<dbReference type="InterPro" id="IPR006275">
    <property type="entry name" value="CPSase_lsu"/>
</dbReference>
<dbReference type="Pfam" id="PF00117">
    <property type="entry name" value="GATase"/>
    <property type="match status" value="1"/>
</dbReference>
<evidence type="ECO:0000259" key="22">
    <source>
        <dbReference type="PROSITE" id="PS50975"/>
    </source>
</evidence>
<dbReference type="GO" id="GO:0004088">
    <property type="term" value="F:carbamoyl-phosphate synthase (glutamine-hydrolyzing) activity"/>
    <property type="evidence" value="ECO:0007669"/>
    <property type="project" value="UniProtKB-EC"/>
</dbReference>
<dbReference type="InterPro" id="IPR006132">
    <property type="entry name" value="Asp/Orn_carbamoyltranf_P-bd"/>
</dbReference>
<dbReference type="PROSITE" id="PS51273">
    <property type="entry name" value="GATASE_TYPE_1"/>
    <property type="match status" value="1"/>
</dbReference>
<keyword evidence="25" id="KW-1185">Reference proteome</keyword>
<dbReference type="FunFam" id="1.10.1030.10:FF:000001">
    <property type="entry name" value="Carbamoyl-phosphate synthase large chain"/>
    <property type="match status" value="1"/>
</dbReference>
<dbReference type="PANTHER" id="PTHR11405:SF5">
    <property type="entry name" value="CAD PROTEIN"/>
    <property type="match status" value="1"/>
</dbReference>
<dbReference type="PROSITE" id="PS51855">
    <property type="entry name" value="MGS"/>
    <property type="match status" value="1"/>
</dbReference>
<keyword evidence="11" id="KW-0665">Pyrimidine biosynthesis</keyword>
<dbReference type="Gene3D" id="3.30.1490.20">
    <property type="entry name" value="ATP-grasp fold, A domain"/>
    <property type="match status" value="1"/>
</dbReference>
<comment type="similarity">
    <text evidence="15">In the N-terminal section; belongs to the CarA family.</text>
</comment>
<dbReference type="PRINTS" id="PR00098">
    <property type="entry name" value="CPSASE"/>
</dbReference>
<dbReference type="NCBIfam" id="NF002032">
    <property type="entry name" value="PRK00856.1"/>
    <property type="match status" value="1"/>
</dbReference>
<evidence type="ECO:0000256" key="11">
    <source>
        <dbReference type="ARBA" id="ARBA00022975"/>
    </source>
</evidence>
<dbReference type="FunFam" id="3.30.1490.20:FF:000001">
    <property type="entry name" value="Carbamoyl-phosphate synthase large chain"/>
    <property type="match status" value="1"/>
</dbReference>
<keyword evidence="10 21" id="KW-0067">ATP-binding</keyword>
<dbReference type="PROSITE" id="PS50975">
    <property type="entry name" value="ATP_GRASP"/>
    <property type="match status" value="2"/>
</dbReference>
<dbReference type="InterPro" id="IPR029062">
    <property type="entry name" value="Class_I_gatase-like"/>
</dbReference>
<dbReference type="PROSITE" id="PS00867">
    <property type="entry name" value="CPSASE_2"/>
    <property type="match status" value="2"/>
</dbReference>
<accession>A0A8K0XT63</accession>
<dbReference type="Pfam" id="PF02142">
    <property type="entry name" value="MGS"/>
    <property type="match status" value="1"/>
</dbReference>
<feature type="domain" description="MGS-like" evidence="23">
    <location>
        <begin position="1399"/>
        <end position="1555"/>
    </location>
</feature>
<dbReference type="SUPFAM" id="SSF48108">
    <property type="entry name" value="Carbamoyl phosphate synthetase, large subunit connection domain"/>
    <property type="match status" value="1"/>
</dbReference>
<dbReference type="SMART" id="SM01096">
    <property type="entry name" value="CPSase_L_D3"/>
    <property type="match status" value="1"/>
</dbReference>
<comment type="catalytic activity">
    <reaction evidence="19">
        <text>carbamoyl phosphate + L-aspartate = N-carbamoyl-L-aspartate + phosphate + H(+)</text>
        <dbReference type="Rhea" id="RHEA:20013"/>
        <dbReference type="ChEBI" id="CHEBI:15378"/>
        <dbReference type="ChEBI" id="CHEBI:29991"/>
        <dbReference type="ChEBI" id="CHEBI:32814"/>
        <dbReference type="ChEBI" id="CHEBI:43474"/>
        <dbReference type="ChEBI" id="CHEBI:58228"/>
        <dbReference type="EC" id="2.1.3.2"/>
    </reaction>
</comment>
<dbReference type="InterPro" id="IPR036897">
    <property type="entry name" value="CarbamoylP_synth_lsu_oligo_sf"/>
</dbReference>
<dbReference type="SUPFAM" id="SSF52335">
    <property type="entry name" value="Methylglyoxal synthase-like"/>
    <property type="match status" value="1"/>
</dbReference>
<keyword evidence="8 21" id="KW-0547">Nucleotide-binding</keyword>
<evidence type="ECO:0000256" key="20">
    <source>
        <dbReference type="ARBA" id="ARBA00049534"/>
    </source>
</evidence>
<dbReference type="Gene3D" id="3.40.50.20">
    <property type="match status" value="2"/>
</dbReference>
<feature type="domain" description="ATP-grasp" evidence="22">
    <location>
        <begin position="1142"/>
        <end position="1333"/>
    </location>
</feature>
<dbReference type="SUPFAM" id="SSF53671">
    <property type="entry name" value="Aspartate/ornithine carbamoyltransferase"/>
    <property type="match status" value="1"/>
</dbReference>
<dbReference type="InterPro" id="IPR011607">
    <property type="entry name" value="MGS-like_dom"/>
</dbReference>
<dbReference type="Pfam" id="PF02787">
    <property type="entry name" value="CPSase_L_D3"/>
    <property type="match status" value="1"/>
</dbReference>
<dbReference type="GO" id="GO:0004359">
    <property type="term" value="F:glutaminase activity"/>
    <property type="evidence" value="ECO:0007669"/>
    <property type="project" value="UniProtKB-EC"/>
</dbReference>
<dbReference type="UniPathway" id="UPA00070">
    <property type="reaction ID" value="UER00115"/>
</dbReference>
<dbReference type="InterPro" id="IPR035686">
    <property type="entry name" value="CPSase_GATase1"/>
</dbReference>
<comment type="catalytic activity">
    <reaction evidence="18">
        <text>hydrogencarbonate + L-glutamine + 2 ATP + H2O = carbamoyl phosphate + L-glutamate + 2 ADP + phosphate + 2 H(+)</text>
        <dbReference type="Rhea" id="RHEA:18633"/>
        <dbReference type="ChEBI" id="CHEBI:15377"/>
        <dbReference type="ChEBI" id="CHEBI:15378"/>
        <dbReference type="ChEBI" id="CHEBI:17544"/>
        <dbReference type="ChEBI" id="CHEBI:29985"/>
        <dbReference type="ChEBI" id="CHEBI:30616"/>
        <dbReference type="ChEBI" id="CHEBI:43474"/>
        <dbReference type="ChEBI" id="CHEBI:58228"/>
        <dbReference type="ChEBI" id="CHEBI:58359"/>
        <dbReference type="ChEBI" id="CHEBI:456216"/>
        <dbReference type="EC" id="6.3.5.5"/>
    </reaction>
</comment>
<evidence type="ECO:0000256" key="16">
    <source>
        <dbReference type="ARBA" id="ARBA00043998"/>
    </source>
</evidence>
<evidence type="ECO:0000256" key="8">
    <source>
        <dbReference type="ARBA" id="ARBA00022741"/>
    </source>
</evidence>
<dbReference type="NCBIfam" id="TIGR01369">
    <property type="entry name" value="CPSaseII_lrg"/>
    <property type="match status" value="1"/>
</dbReference>
<dbReference type="NCBIfam" id="NF009475">
    <property type="entry name" value="PRK12838.1"/>
    <property type="match status" value="1"/>
</dbReference>
<dbReference type="InterPro" id="IPR017926">
    <property type="entry name" value="GATASE"/>
</dbReference>
<evidence type="ECO:0000256" key="21">
    <source>
        <dbReference type="PROSITE-ProRule" id="PRU00409"/>
    </source>
</evidence>
<evidence type="ECO:0000313" key="25">
    <source>
        <dbReference type="Proteomes" id="UP000813824"/>
    </source>
</evidence>
<dbReference type="Pfam" id="PF02786">
    <property type="entry name" value="CPSase_L_D2"/>
    <property type="match status" value="2"/>
</dbReference>
<dbReference type="SMART" id="SM00851">
    <property type="entry name" value="MGS"/>
    <property type="match status" value="1"/>
</dbReference>
<dbReference type="SUPFAM" id="SSF51556">
    <property type="entry name" value="Metallo-dependent hydrolases"/>
    <property type="match status" value="1"/>
</dbReference>
<dbReference type="InterPro" id="IPR036480">
    <property type="entry name" value="CarbP_synth_ssu_N_sf"/>
</dbReference>
<dbReference type="FunFam" id="3.40.50.1370:FF:000002">
    <property type="entry name" value="Aspartate carbamoyltransferase 2"/>
    <property type="match status" value="1"/>
</dbReference>
<evidence type="ECO:0000256" key="13">
    <source>
        <dbReference type="ARBA" id="ARBA00043968"/>
    </source>
</evidence>
<dbReference type="GO" id="GO:0004070">
    <property type="term" value="F:aspartate carbamoyltransferase activity"/>
    <property type="evidence" value="ECO:0007669"/>
    <property type="project" value="UniProtKB-EC"/>
</dbReference>
<evidence type="ECO:0000256" key="17">
    <source>
        <dbReference type="ARBA" id="ARBA00047359"/>
    </source>
</evidence>
<dbReference type="FunFam" id="3.30.470.20:FF:000001">
    <property type="entry name" value="Carbamoyl-phosphate synthase large chain"/>
    <property type="match status" value="1"/>
</dbReference>
<dbReference type="Gene3D" id="3.40.50.1380">
    <property type="entry name" value="Methylglyoxal synthase-like domain"/>
    <property type="match status" value="1"/>
</dbReference>
<dbReference type="HAMAP" id="MF_00001">
    <property type="entry name" value="Asp_carb_tr"/>
    <property type="match status" value="1"/>
</dbReference>
<comment type="similarity">
    <text evidence="13">In the 3rd section; belongs to the metallo-dependent hydrolases superfamily. DHOase family. CAD subfamily.</text>
</comment>
<dbReference type="InterPro" id="IPR032466">
    <property type="entry name" value="Metal_Hydrolase"/>
</dbReference>
<dbReference type="GO" id="GO:0044205">
    <property type="term" value="P:'de novo' UMP biosynthetic process"/>
    <property type="evidence" value="ECO:0007669"/>
    <property type="project" value="UniProtKB-UniPathway"/>
</dbReference>
<dbReference type="SUPFAM" id="SSF52317">
    <property type="entry name" value="Class I glutamine amidotransferase-like"/>
    <property type="match status" value="1"/>
</dbReference>
<feature type="domain" description="ATP-grasp" evidence="22">
    <location>
        <begin position="607"/>
        <end position="799"/>
    </location>
</feature>
<dbReference type="PROSITE" id="PS00097">
    <property type="entry name" value="CARBAMOYLTRANSFERASE"/>
    <property type="match status" value="1"/>
</dbReference>
<dbReference type="Pfam" id="PF00185">
    <property type="entry name" value="OTCace"/>
    <property type="match status" value="1"/>
</dbReference>
<comment type="catalytic activity">
    <reaction evidence="17">
        <text>hydrogencarbonate + NH4(+) + 2 ATP = carbamoyl phosphate + 2 ADP + phosphate + 2 H(+)</text>
        <dbReference type="Rhea" id="RHEA:18029"/>
        <dbReference type="ChEBI" id="CHEBI:15378"/>
        <dbReference type="ChEBI" id="CHEBI:17544"/>
        <dbReference type="ChEBI" id="CHEBI:28938"/>
        <dbReference type="ChEBI" id="CHEBI:30616"/>
        <dbReference type="ChEBI" id="CHEBI:43474"/>
        <dbReference type="ChEBI" id="CHEBI:58228"/>
        <dbReference type="ChEBI" id="CHEBI:456216"/>
        <dbReference type="EC" id="6.3.4.16"/>
    </reaction>
</comment>
<dbReference type="CDD" id="cd01423">
    <property type="entry name" value="MGS_CPS_I_III"/>
    <property type="match status" value="1"/>
</dbReference>
<keyword evidence="6" id="KW-0808">Transferase</keyword>
<evidence type="ECO:0000256" key="18">
    <source>
        <dbReference type="ARBA" id="ARBA00048816"/>
    </source>
</evidence>
<dbReference type="GO" id="GO:0006228">
    <property type="term" value="P:UTP biosynthetic process"/>
    <property type="evidence" value="ECO:0007669"/>
    <property type="project" value="TreeGrafter"/>
</dbReference>
<dbReference type="NCBIfam" id="TIGR01368">
    <property type="entry name" value="CPSaseIIsmall"/>
    <property type="match status" value="1"/>
</dbReference>
<comment type="catalytic activity">
    <reaction evidence="20">
        <text>L-glutamine + H2O = L-glutamate + NH4(+)</text>
        <dbReference type="Rhea" id="RHEA:15889"/>
        <dbReference type="ChEBI" id="CHEBI:15377"/>
        <dbReference type="ChEBI" id="CHEBI:28938"/>
        <dbReference type="ChEBI" id="CHEBI:29985"/>
        <dbReference type="ChEBI" id="CHEBI:58359"/>
        <dbReference type="EC" id="3.5.1.2"/>
    </reaction>
</comment>
<evidence type="ECO:0000256" key="10">
    <source>
        <dbReference type="ARBA" id="ARBA00022840"/>
    </source>
</evidence>
<gene>
    <name evidence="24" type="ORF">BXZ70DRAFT_1004795</name>
</gene>
<keyword evidence="4" id="KW-0597">Phosphoprotein</keyword>
<evidence type="ECO:0000256" key="9">
    <source>
        <dbReference type="ARBA" id="ARBA00022801"/>
    </source>
</evidence>
<dbReference type="Pfam" id="PF02729">
    <property type="entry name" value="OTCace_N"/>
    <property type="match status" value="1"/>
</dbReference>
<sequence>MPLHYTEKMDLVRPALARVPSNFGPNGFPAPPVTAPSTVDGSSLGPDSVLELADGTAYRGISFGAEGKSIAGECVFQTGMVGYTESLTDPSYEGQILILTYPLIGNYGVPARPTSSSPEDIPLDFESSRIHVAAVVVGSYTEEHSHFLASSSLGVWLKESGVPAIYGVDTRALTKKIREKGSMLGKVLARRSDAPEITYPTPSPISRAPSRAPSPPGVMRGVHWRDHYLDVPFRDPNLDNLVEVVSTKVPVIYKPVSEPCIHPSGSRPLRVVAVDVGMKYNQIRCFTHRGIELKVVPWDYNYLSPSEDPFDGLFISNGPGDPTMVKPAITRLASAMERGDKPIFGICLGHQLMALAAGATTSKMKYGNRGHNIPCTDALSGRCYITSQNHGFQVDTDSLPAGWHELFKNANDGSNEGIYCAEKPFFSVQFHPESTPGPRDTEFLFDVFIQNIVDCTRTGSLVPISMPGGKKEDNEKRVPRANVQKVLILGSGGLSIGQAGEFDYSGSQAIKALKGEGIYTILVNPNIATIATSKGLADKVYFLPVTPDFVRKIIKYEKPDGIYVTFGGQTALNVGIKLKDEFESLGCKVLGTPIETIITTEDRQLFASAMAEIGERCAQSQTATTSEEAIAAANTIGYPVIVRAAYALGGLGSGFAQNEDQLKALCSKAFATSPQVLVEKSMKGWKEIEYEVVRDCRDNCITVCNMENFDPLGIHTGDSIVIAPSQTLSDADYNMLRTTAINVIRHLGVVGECNIQYALNPVSKEYCIIEVNARLSRSSALASKATGYPLAFIAAKLGLGIPLNEIKNSVTKVTSACFEPSLDYVVVKIPRWDLKKFSRVSRLLSSSMKSVGEVMSIGRTFEETIQKAIRAIDDQFLGFAKNDLVEDIDEELVNPTDKRIFALAAAFYKGYSVEKIWQMTNIDKWFLTKLHGIHQMEQRLSLFNVSSLGGDVLRQAKQLGFSDRQLALCVGSTELAIRRLRQENGISPFVKQIDTVAAEFPAFTNYLYTTYNAVEHDVTFEDRGVMVLGSGVYRIGSSVEFDWCAVRAIRTLRENGLQTVMVNYNPETVSTDYDEADRLYFENISLETILDIYDTERSRGVILSMGGQTPNNIALPLYRQNVKIYGTSPEMIDTAENRFKFSRLLDQIGVDQPQWKELSSFDEAHAFCEKVGYPVLVRPSYVLSGAAMNVVFSQDDLSSYLTQATAVSREHPVVITKYIEGAKEIEMDAVAKDGKMIMHFISEHVENAGVHSGDATLIHPPQDLDPQTVRQIEEATAKIGNALNVTGPYNIQFIAKNNEIKVIECNLRAARSFPFVSKVTGVDAIEMATKVMIGLPVEPYPDLGLPSDYVGVKVPQFSFSRLSGADPVLGVEMASTGEVACFGKDKYEAYVKALISTGIVLPKKNILFSIGGFKEKLELLPSVQKLHAAGYRIFATSGTADFLTEHNIPCKYLETLPEDSGDKQKSEYSLTQHLANNLIDMYINLPSKNHYRRPATYSSKGYRTRRMAVDFAIPLITNVKVAKLLFEALIRKLPLDVSPIDFKTSHETHTFPGLVNIAAFLPQLTSGTAEGFSEATKASVSGGFATALILPTGLNDEIVDQSSLDTVRAHVARSAYCNYGISIAATATNHKTLNEELQADVKSLFVPYNQGSPDLSVTVVASHFASWPAERPIVTDAKGADLAPILLLAGLHERSVHVTDVQSKDDLLLISLSKAKNLKVTCDVSVYSLFFSQEDFPSSKCLPAAEDQKALWASLDIVDVFAVGSVPYRLAEELGKEATAWSGIEETLPLLLTAVAEGRLTLKDIELRLHDNPIRIFGLPDQAHTHVEVVVGRRAHIGASSPRNLKTWSPLEGKLLDGAVHRVLVHGQTVLLDGVLSPTPLGRDISAATISHHGTGVERPTPFSVQRPDMTPTVSHKLLEPVGTHAHTAAITSTFGPNTATSAPQLTAGPVYGPPGAPSHLTAALNLHPSFHRRHILSVKQFSHRDVHELFTLAHEMRLQVERNGTLDILKGKVLATLFYEPSTRTSSSFDAAMKRCGGEVVTVNVDSSSVLKGETLQDTIRTLGCYADAIVIRHPDVGSSQLAAKFSPVPVINAGDGIGEHPTQALLDVYTIRSELGTVNGRTITLLGDLKNGRTVHSLVALLCSMYTVRLNFVSPASLAMPSSVVSAARKAGAQVYQCESLEEVLADTDVLYVTRVQKERFASEAEWNAVKDGYRVDHSILSRAKEDMIVMHPLPRVNEIDPEVDFDSRRAVYFRQMRYGLFIRMALLASVMG</sequence>
<dbReference type="Gene3D" id="3.40.50.1370">
    <property type="entry name" value="Aspartate/ornithine carbamoyltransferase"/>
    <property type="match status" value="2"/>
</dbReference>
<comment type="similarity">
    <text evidence="14">In the C-terminal section; belongs to the aspartate/ornithine carbamoyltransferase superfamily. ATCase family.</text>
</comment>
<dbReference type="PRINTS" id="PR00099">
    <property type="entry name" value="CPSGATASE"/>
</dbReference>
<dbReference type="GO" id="GO:0046872">
    <property type="term" value="F:metal ion binding"/>
    <property type="evidence" value="ECO:0007669"/>
    <property type="project" value="InterPro"/>
</dbReference>
<evidence type="ECO:0000256" key="5">
    <source>
        <dbReference type="ARBA" id="ARBA00022598"/>
    </source>
</evidence>
<dbReference type="InterPro" id="IPR016185">
    <property type="entry name" value="PreATP-grasp_dom_sf"/>
</dbReference>
<evidence type="ECO:0000256" key="2">
    <source>
        <dbReference type="ARBA" id="ARBA00004812"/>
    </source>
</evidence>
<dbReference type="Proteomes" id="UP000813824">
    <property type="component" value="Unassembled WGS sequence"/>
</dbReference>
<dbReference type="SMART" id="SM01097">
    <property type="entry name" value="CPSase_sm_chain"/>
    <property type="match status" value="1"/>
</dbReference>
<keyword evidence="7" id="KW-0677">Repeat</keyword>
<dbReference type="GO" id="GO:0004087">
    <property type="term" value="F:carbamoyl-phosphate synthase (ammonia) activity"/>
    <property type="evidence" value="ECO:0007669"/>
    <property type="project" value="UniProtKB-EC"/>
</dbReference>
<dbReference type="NCBIfam" id="NF003671">
    <property type="entry name" value="PRK05294.1"/>
    <property type="match status" value="1"/>
</dbReference>
<dbReference type="OrthoDB" id="1924069at2759"/>
<protein>
    <submittedName>
        <fullName evidence="24">Carbamoyl-phosphate synthase</fullName>
    </submittedName>
</protein>
<dbReference type="InterPro" id="IPR002474">
    <property type="entry name" value="CarbamoylP_synth_ssu_N"/>
</dbReference>
<dbReference type="Gene3D" id="3.30.470.20">
    <property type="entry name" value="ATP-grasp fold, B domain"/>
    <property type="match status" value="2"/>
</dbReference>
<name>A0A8K0XT63_9AGAR</name>
<dbReference type="FunFam" id="3.40.50.20:FF:000002">
    <property type="entry name" value="Carbamoyl-phosphate synthase large chain"/>
    <property type="match status" value="1"/>
</dbReference>
<dbReference type="PRINTS" id="PR00101">
    <property type="entry name" value="ATCASE"/>
</dbReference>
<reference evidence="24" key="1">
    <citation type="journal article" date="2021" name="New Phytol.">
        <title>Evolutionary innovations through gain and loss of genes in the ectomycorrhizal Boletales.</title>
        <authorList>
            <person name="Wu G."/>
            <person name="Miyauchi S."/>
            <person name="Morin E."/>
            <person name="Kuo A."/>
            <person name="Drula E."/>
            <person name="Varga T."/>
            <person name="Kohler A."/>
            <person name="Feng B."/>
            <person name="Cao Y."/>
            <person name="Lipzen A."/>
            <person name="Daum C."/>
            <person name="Hundley H."/>
            <person name="Pangilinan J."/>
            <person name="Johnson J."/>
            <person name="Barry K."/>
            <person name="LaButti K."/>
            <person name="Ng V."/>
            <person name="Ahrendt S."/>
            <person name="Min B."/>
            <person name="Choi I.G."/>
            <person name="Park H."/>
            <person name="Plett J.M."/>
            <person name="Magnuson J."/>
            <person name="Spatafora J.W."/>
            <person name="Nagy L.G."/>
            <person name="Henrissat B."/>
            <person name="Grigoriev I.V."/>
            <person name="Yang Z.L."/>
            <person name="Xu J."/>
            <person name="Martin F.M."/>
        </authorList>
    </citation>
    <scope>NUCLEOTIDE SEQUENCE</scope>
    <source>
        <strain evidence="24">KKN 215</strain>
    </source>
</reference>
<dbReference type="InterPro" id="IPR002082">
    <property type="entry name" value="Asp_carbamoyltransf"/>
</dbReference>
<evidence type="ECO:0000256" key="12">
    <source>
        <dbReference type="ARBA" id="ARBA00023268"/>
    </source>
</evidence>
<evidence type="ECO:0000256" key="7">
    <source>
        <dbReference type="ARBA" id="ARBA00022737"/>
    </source>
</evidence>
<dbReference type="NCBIfam" id="NF009455">
    <property type="entry name" value="PRK12815.1"/>
    <property type="match status" value="1"/>
</dbReference>
<dbReference type="InterPro" id="IPR006131">
    <property type="entry name" value="Asp_carbamoyltransf_Asp/Orn-bd"/>
</dbReference>
<organism evidence="24 25">
    <name type="scientific">Cristinia sonorae</name>
    <dbReference type="NCBI Taxonomy" id="1940300"/>
    <lineage>
        <taxon>Eukaryota</taxon>
        <taxon>Fungi</taxon>
        <taxon>Dikarya</taxon>
        <taxon>Basidiomycota</taxon>
        <taxon>Agaricomycotina</taxon>
        <taxon>Agaricomycetes</taxon>
        <taxon>Agaricomycetidae</taxon>
        <taxon>Agaricales</taxon>
        <taxon>Pleurotineae</taxon>
        <taxon>Stephanosporaceae</taxon>
        <taxon>Cristinia</taxon>
    </lineage>
</organism>
<dbReference type="GO" id="GO:0016597">
    <property type="term" value="F:amino acid binding"/>
    <property type="evidence" value="ECO:0007669"/>
    <property type="project" value="InterPro"/>
</dbReference>
<dbReference type="EMBL" id="JAEVFJ010000004">
    <property type="protein sequence ID" value="KAH8105281.1"/>
    <property type="molecule type" value="Genomic_DNA"/>
</dbReference>
<dbReference type="PRINTS" id="PR00100">
    <property type="entry name" value="AOTCASE"/>
</dbReference>
<dbReference type="SUPFAM" id="SSF56059">
    <property type="entry name" value="Glutathione synthetase ATP-binding domain-like"/>
    <property type="match status" value="2"/>
</dbReference>
<dbReference type="Pfam" id="PF25596">
    <property type="entry name" value="CPSase_L_D1"/>
    <property type="match status" value="2"/>
</dbReference>
<dbReference type="NCBIfam" id="TIGR00670">
    <property type="entry name" value="asp_carb_tr"/>
    <property type="match status" value="1"/>
</dbReference>
<dbReference type="HAMAP" id="MF_01209">
    <property type="entry name" value="CPSase_S_chain"/>
    <property type="match status" value="1"/>
</dbReference>
<dbReference type="InterPro" id="IPR036901">
    <property type="entry name" value="Asp/Orn_carbamoylTrfase_sf"/>
</dbReference>
<dbReference type="InterPro" id="IPR013815">
    <property type="entry name" value="ATP_grasp_subdomain_1"/>
</dbReference>
<dbReference type="GO" id="GO:0006541">
    <property type="term" value="P:glutamine metabolic process"/>
    <property type="evidence" value="ECO:0007669"/>
    <property type="project" value="InterPro"/>
</dbReference>
<evidence type="ECO:0000256" key="15">
    <source>
        <dbReference type="ARBA" id="ARBA00043984"/>
    </source>
</evidence>
<evidence type="ECO:0000259" key="23">
    <source>
        <dbReference type="PROSITE" id="PS51855"/>
    </source>
</evidence>
<dbReference type="InterPro" id="IPR006274">
    <property type="entry name" value="CarbamoylP_synth_ssu"/>
</dbReference>
<dbReference type="InterPro" id="IPR011761">
    <property type="entry name" value="ATP-grasp"/>
</dbReference>
<dbReference type="GO" id="GO:0005829">
    <property type="term" value="C:cytosol"/>
    <property type="evidence" value="ECO:0007669"/>
    <property type="project" value="TreeGrafter"/>
</dbReference>
<dbReference type="FunFam" id="3.40.50.1370:FF:000005">
    <property type="entry name" value="CAD protein-like isoform X1"/>
    <property type="match status" value="1"/>
</dbReference>
<dbReference type="InterPro" id="IPR006130">
    <property type="entry name" value="Asp/Orn_carbamoylTrfase"/>
</dbReference>
<dbReference type="FunFam" id="3.30.470.20:FF:000004">
    <property type="entry name" value="Carbamoyl-phosphate synthase (glutamine-hydrolyzing)"/>
    <property type="match status" value="1"/>
</dbReference>
<dbReference type="GO" id="GO:0004151">
    <property type="term" value="F:dihydroorotase activity"/>
    <property type="evidence" value="ECO:0007669"/>
    <property type="project" value="TreeGrafter"/>
</dbReference>
<evidence type="ECO:0000313" key="24">
    <source>
        <dbReference type="EMBL" id="KAH8105281.1"/>
    </source>
</evidence>
<dbReference type="Gene3D" id="3.20.20.140">
    <property type="entry name" value="Metal-dependent hydrolases"/>
    <property type="match status" value="1"/>
</dbReference>
<dbReference type="PANTHER" id="PTHR11405">
    <property type="entry name" value="CARBAMOYLTRANSFERASE FAMILY MEMBER"/>
    <property type="match status" value="1"/>
</dbReference>
<dbReference type="GO" id="GO:0005524">
    <property type="term" value="F:ATP binding"/>
    <property type="evidence" value="ECO:0007669"/>
    <property type="project" value="UniProtKB-UniRule"/>
</dbReference>
<keyword evidence="5" id="KW-0436">Ligase</keyword>
<evidence type="ECO:0000256" key="19">
    <source>
        <dbReference type="ARBA" id="ARBA00048859"/>
    </source>
</evidence>
<keyword evidence="12" id="KW-0511">Multifunctional enzyme</keyword>